<sequence>MDDQYPSCCQQFFAKYFEGQSPPAWAVEALKRGSDKILADGPRRCGIKMMHILSSVSWISPIAYLLPFGDADVKKHTASVDVSRNIDTTRKGSEERNPNDLFTHLILGDKDVVSGCARIRINQGVGRKHHVEERYVVAEESVPANVVFAAFDEART</sequence>
<reference evidence="1 2" key="1">
    <citation type="submission" date="2016-04" db="EMBL/GenBank/DDBJ databases">
        <title>Draft genome of Fonsecaea erecta CBS 125763.</title>
        <authorList>
            <person name="Weiss V.A."/>
            <person name="Vicente V.A."/>
            <person name="Raittz R.T."/>
            <person name="Moreno L.F."/>
            <person name="De Souza E.M."/>
            <person name="Pedrosa F.O."/>
            <person name="Steffens M.B."/>
            <person name="Faoro H."/>
            <person name="Tadra-Sfeir M.Z."/>
            <person name="Najafzadeh M.J."/>
            <person name="Felipe M.S."/>
            <person name="Teixeira M."/>
            <person name="Sun J."/>
            <person name="Xi L."/>
            <person name="Gomes R."/>
            <person name="De Azevedo C.M."/>
            <person name="Salgado C.G."/>
            <person name="Da Silva M.B."/>
            <person name="Nascimento M.F."/>
            <person name="Queiroz-Telles F."/>
            <person name="Attili D.S."/>
            <person name="Gorbushina A."/>
        </authorList>
    </citation>
    <scope>NUCLEOTIDE SEQUENCE [LARGE SCALE GENOMIC DNA]</scope>
    <source>
        <strain evidence="1 2">CBS 125763</strain>
    </source>
</reference>
<proteinExistence type="predicted"/>
<name>A0A178Z459_9EURO</name>
<dbReference type="Proteomes" id="UP000078343">
    <property type="component" value="Unassembled WGS sequence"/>
</dbReference>
<dbReference type="GeneID" id="30016030"/>
<comment type="caution">
    <text evidence="1">The sequence shown here is derived from an EMBL/GenBank/DDBJ whole genome shotgun (WGS) entry which is preliminary data.</text>
</comment>
<dbReference type="RefSeq" id="XP_018687350.1">
    <property type="nucleotide sequence ID" value="XM_018843367.1"/>
</dbReference>
<organism evidence="1 2">
    <name type="scientific">Fonsecaea erecta</name>
    <dbReference type="NCBI Taxonomy" id="1367422"/>
    <lineage>
        <taxon>Eukaryota</taxon>
        <taxon>Fungi</taxon>
        <taxon>Dikarya</taxon>
        <taxon>Ascomycota</taxon>
        <taxon>Pezizomycotina</taxon>
        <taxon>Eurotiomycetes</taxon>
        <taxon>Chaetothyriomycetidae</taxon>
        <taxon>Chaetothyriales</taxon>
        <taxon>Herpotrichiellaceae</taxon>
        <taxon>Fonsecaea</taxon>
    </lineage>
</organism>
<dbReference type="EMBL" id="LVYI01000017">
    <property type="protein sequence ID" value="OAP53983.1"/>
    <property type="molecule type" value="Genomic_DNA"/>
</dbReference>
<keyword evidence="2" id="KW-1185">Reference proteome</keyword>
<gene>
    <name evidence="1" type="ORF">AYL99_11863</name>
</gene>
<dbReference type="AlphaFoldDB" id="A0A178Z459"/>
<accession>A0A178Z459</accession>
<protein>
    <submittedName>
        <fullName evidence="1">Uncharacterized protein</fullName>
    </submittedName>
</protein>
<evidence type="ECO:0000313" key="1">
    <source>
        <dbReference type="EMBL" id="OAP53983.1"/>
    </source>
</evidence>
<dbReference type="OrthoDB" id="6692864at2759"/>
<evidence type="ECO:0000313" key="2">
    <source>
        <dbReference type="Proteomes" id="UP000078343"/>
    </source>
</evidence>